<dbReference type="KEGG" id="tmb:Thimo_3575"/>
<name>L0H1W4_9GAMM</name>
<sequence length="260" mass="29383">MDDAATSQPIHQMMADMLGLPLFRTDLHLPDYPVGEIGPWRVTRCPLHTGRGYWGQSYVVADMPALLRRHGDRWETWMSMAPYELQSQELGCRYAYGHTVVMGLGMGWIAINAALNPTVEKVTVIERDPYVIALVKESGVLERAPVEAGRKIAVVQADALEWTPTEKVDFLYADIWLHIAEPQALEEVQRMQANLRAEAIYFWGQELVIREQAALLAPDALLDQVLLERVIRERICLPLAIPERGSYLELVHQALSLKTS</sequence>
<protein>
    <recommendedName>
        <fullName evidence="3">Spermidine synthase</fullName>
    </recommendedName>
</protein>
<evidence type="ECO:0000313" key="2">
    <source>
        <dbReference type="Proteomes" id="UP000010816"/>
    </source>
</evidence>
<dbReference type="InterPro" id="IPR029063">
    <property type="entry name" value="SAM-dependent_MTases_sf"/>
</dbReference>
<dbReference type="AlphaFoldDB" id="L0H1W4"/>
<keyword evidence="2" id="KW-1185">Reference proteome</keyword>
<dbReference type="eggNOG" id="COG0421">
    <property type="taxonomic scope" value="Bacteria"/>
</dbReference>
<dbReference type="RefSeq" id="WP_015282356.1">
    <property type="nucleotide sequence ID" value="NC_019940.1"/>
</dbReference>
<dbReference type="PATRIC" id="fig|765912.4.peg.3501"/>
<dbReference type="Proteomes" id="UP000010816">
    <property type="component" value="Chromosome"/>
</dbReference>
<organism evidence="1 2">
    <name type="scientific">Thioflavicoccus mobilis 8321</name>
    <dbReference type="NCBI Taxonomy" id="765912"/>
    <lineage>
        <taxon>Bacteria</taxon>
        <taxon>Pseudomonadati</taxon>
        <taxon>Pseudomonadota</taxon>
        <taxon>Gammaproteobacteria</taxon>
        <taxon>Chromatiales</taxon>
        <taxon>Chromatiaceae</taxon>
        <taxon>Thioflavicoccus</taxon>
    </lineage>
</organism>
<proteinExistence type="predicted"/>
<reference evidence="1 2" key="1">
    <citation type="submission" date="2011-09" db="EMBL/GenBank/DDBJ databases">
        <title>Complete sequence of chromosome of Thioflavicoccus mobilis 8321.</title>
        <authorList>
            <consortium name="US DOE Joint Genome Institute"/>
            <person name="Lucas S."/>
            <person name="Han J."/>
            <person name="Lapidus A."/>
            <person name="Cheng J.-F."/>
            <person name="Goodwin L."/>
            <person name="Pitluck S."/>
            <person name="Peters L."/>
            <person name="Ovchinnikova G."/>
            <person name="Lu M."/>
            <person name="Detter J.C."/>
            <person name="Han C."/>
            <person name="Tapia R."/>
            <person name="Land M."/>
            <person name="Hauser L."/>
            <person name="Kyrpides N."/>
            <person name="Ivanova N."/>
            <person name="Pagani I."/>
            <person name="Vogl K."/>
            <person name="Liu Z."/>
            <person name="Imhoff J."/>
            <person name="Thiel V."/>
            <person name="Frigaard N.-U."/>
            <person name="Bryant D."/>
            <person name="Woyke T."/>
        </authorList>
    </citation>
    <scope>NUCLEOTIDE SEQUENCE [LARGE SCALE GENOMIC DNA]</scope>
    <source>
        <strain evidence="1 2">8321</strain>
    </source>
</reference>
<accession>L0H1W4</accession>
<dbReference type="Gene3D" id="3.40.50.150">
    <property type="entry name" value="Vaccinia Virus protein VP39"/>
    <property type="match status" value="1"/>
</dbReference>
<dbReference type="SUPFAM" id="SSF53335">
    <property type="entry name" value="S-adenosyl-L-methionine-dependent methyltransferases"/>
    <property type="match status" value="1"/>
</dbReference>
<dbReference type="OrthoDB" id="8817127at2"/>
<gene>
    <name evidence="1" type="ORF">Thimo_3575</name>
</gene>
<dbReference type="HOGENOM" id="CLU_1096890_0_0_6"/>
<dbReference type="STRING" id="765912.Thimo_3575"/>
<evidence type="ECO:0000313" key="1">
    <source>
        <dbReference type="EMBL" id="AGA92231.1"/>
    </source>
</evidence>
<evidence type="ECO:0008006" key="3">
    <source>
        <dbReference type="Google" id="ProtNLM"/>
    </source>
</evidence>
<dbReference type="EMBL" id="CP003051">
    <property type="protein sequence ID" value="AGA92231.1"/>
    <property type="molecule type" value="Genomic_DNA"/>
</dbReference>